<name>A0ABY4FI58_9MICO</name>
<dbReference type="Proteomes" id="UP000831786">
    <property type="component" value="Chromosome"/>
</dbReference>
<evidence type="ECO:0008006" key="3">
    <source>
        <dbReference type="Google" id="ProtNLM"/>
    </source>
</evidence>
<sequence length="127" mass="14383">MGEYIFDPPEATIKAYLETVQDKPVHTTAPAVLPEFFVQLTRVGGVDELVTDKPMVTFYCWGPSRAQAARFAETIRAHLRGCRRLGGRPVYRIRTVGGPTFQPDSETKRDRYQFTLEFKVRGTSFAP</sequence>
<evidence type="ECO:0000313" key="2">
    <source>
        <dbReference type="Proteomes" id="UP000831786"/>
    </source>
</evidence>
<keyword evidence="2" id="KW-1185">Reference proteome</keyword>
<reference evidence="1 2" key="1">
    <citation type="submission" date="2022-04" db="EMBL/GenBank/DDBJ databases">
        <title>Leucobacter sp. isolated from rhizosphere of garlic.</title>
        <authorList>
            <person name="Won M."/>
            <person name="Lee C.-M."/>
            <person name="Woen H.-Y."/>
            <person name="Kwon S.-W."/>
        </authorList>
    </citation>
    <scope>NUCLEOTIDE SEQUENCE [LARGE SCALE GENOMIC DNA]</scope>
    <source>
        <strain evidence="1 2">H21R-40</strain>
    </source>
</reference>
<protein>
    <recommendedName>
        <fullName evidence="3">Tail terminator</fullName>
    </recommendedName>
</protein>
<accession>A0ABY4FI58</accession>
<dbReference type="EMBL" id="CP095045">
    <property type="protein sequence ID" value="UOQ56075.1"/>
    <property type="molecule type" value="Genomic_DNA"/>
</dbReference>
<organism evidence="1 2">
    <name type="scientific">Leucobacter allii</name>
    <dbReference type="NCBI Taxonomy" id="2932247"/>
    <lineage>
        <taxon>Bacteria</taxon>
        <taxon>Bacillati</taxon>
        <taxon>Actinomycetota</taxon>
        <taxon>Actinomycetes</taxon>
        <taxon>Micrococcales</taxon>
        <taxon>Microbacteriaceae</taxon>
        <taxon>Leucobacter</taxon>
    </lineage>
</organism>
<dbReference type="RefSeq" id="WP_244726252.1">
    <property type="nucleotide sequence ID" value="NZ_CP095045.1"/>
</dbReference>
<evidence type="ECO:0000313" key="1">
    <source>
        <dbReference type="EMBL" id="UOQ56075.1"/>
    </source>
</evidence>
<gene>
    <name evidence="1" type="ORF">MUN78_10200</name>
</gene>
<proteinExistence type="predicted"/>